<feature type="domain" description="Response regulatory" evidence="2">
    <location>
        <begin position="10"/>
        <end position="128"/>
    </location>
</feature>
<dbReference type="Pfam" id="PF00072">
    <property type="entry name" value="Response_reg"/>
    <property type="match status" value="1"/>
</dbReference>
<dbReference type="PROSITE" id="PS50110">
    <property type="entry name" value="RESPONSE_REGULATORY"/>
    <property type="match status" value="1"/>
</dbReference>
<evidence type="ECO:0000313" key="5">
    <source>
        <dbReference type="Proteomes" id="UP000278632"/>
    </source>
</evidence>
<proteinExistence type="predicted"/>
<dbReference type="GO" id="GO:0003677">
    <property type="term" value="F:DNA binding"/>
    <property type="evidence" value="ECO:0007669"/>
    <property type="project" value="UniProtKB-KW"/>
</dbReference>
<name>A0A3N0BA70_9ACTN</name>
<dbReference type="InterPro" id="IPR011006">
    <property type="entry name" value="CheY-like_superfamily"/>
</dbReference>
<feature type="domain" description="HTH LytTR-type" evidence="3">
    <location>
        <begin position="135"/>
        <end position="234"/>
    </location>
</feature>
<evidence type="ECO:0000256" key="1">
    <source>
        <dbReference type="PROSITE-ProRule" id="PRU00169"/>
    </source>
</evidence>
<keyword evidence="4" id="KW-0238">DNA-binding</keyword>
<keyword evidence="5" id="KW-1185">Reference proteome</keyword>
<dbReference type="SMART" id="SM00850">
    <property type="entry name" value="LytTR"/>
    <property type="match status" value="1"/>
</dbReference>
<evidence type="ECO:0000259" key="2">
    <source>
        <dbReference type="PROSITE" id="PS50110"/>
    </source>
</evidence>
<feature type="modified residue" description="4-aspartylphosphate" evidence="1">
    <location>
        <position position="65"/>
    </location>
</feature>
<accession>A0A3N0BA70</accession>
<keyword evidence="1" id="KW-0597">Phosphoprotein</keyword>
<dbReference type="InterPro" id="IPR046947">
    <property type="entry name" value="LytR-like"/>
</dbReference>
<evidence type="ECO:0000259" key="3">
    <source>
        <dbReference type="PROSITE" id="PS50930"/>
    </source>
</evidence>
<dbReference type="EMBL" id="QICD01000012">
    <property type="protein sequence ID" value="RNL43897.1"/>
    <property type="molecule type" value="Genomic_DNA"/>
</dbReference>
<dbReference type="SUPFAM" id="SSF52172">
    <property type="entry name" value="CheY-like"/>
    <property type="match status" value="1"/>
</dbReference>
<dbReference type="AlphaFoldDB" id="A0A3N0BA70"/>
<dbReference type="PANTHER" id="PTHR37299:SF1">
    <property type="entry name" value="STAGE 0 SPORULATION PROTEIN A HOMOLOG"/>
    <property type="match status" value="1"/>
</dbReference>
<dbReference type="Gene3D" id="2.40.50.1020">
    <property type="entry name" value="LytTr DNA-binding domain"/>
    <property type="match status" value="1"/>
</dbReference>
<dbReference type="InterPro" id="IPR007492">
    <property type="entry name" value="LytTR_DNA-bd_dom"/>
</dbReference>
<dbReference type="PROSITE" id="PS50930">
    <property type="entry name" value="HTH_LYTTR"/>
    <property type="match status" value="1"/>
</dbReference>
<comment type="caution">
    <text evidence="4">The sequence shown here is derived from an EMBL/GenBank/DDBJ whole genome shotgun (WGS) entry which is preliminary data.</text>
</comment>
<dbReference type="InterPro" id="IPR001789">
    <property type="entry name" value="Sig_transdc_resp-reg_receiver"/>
</dbReference>
<protein>
    <submittedName>
        <fullName evidence="4">DNA-binding response regulator</fullName>
    </submittedName>
</protein>
<dbReference type="Pfam" id="PF04397">
    <property type="entry name" value="LytTR"/>
    <property type="match status" value="1"/>
</dbReference>
<dbReference type="PANTHER" id="PTHR37299">
    <property type="entry name" value="TRANSCRIPTIONAL REGULATOR-RELATED"/>
    <property type="match status" value="1"/>
</dbReference>
<evidence type="ECO:0000313" key="4">
    <source>
        <dbReference type="EMBL" id="RNL43897.1"/>
    </source>
</evidence>
<dbReference type="Gene3D" id="3.40.50.2300">
    <property type="match status" value="1"/>
</dbReference>
<sequence length="257" mass="29316">MRGRQEGELRIAICDDEDVRRTELRTVLDRVLQARGIHASCEEYAAGQKLIADSAEEPFDLAFLDVYLERESGLSVARALRSADANMHIVFLTVSREHAVDSYEVRATDYLIKPVSEQGIERVLDRVLPSSVPRLAFRVGTGRRYIPYGDILYLESRDHAVLLHTVDGACYRGFAKLGDVQDQLDDDRFLRCHRSCLVNMDYIADVRDDFVLNDGTCVPVRVKERRKMHEAYHRYFVDATCGEGGRAPRCQSDRFRG</sequence>
<dbReference type="SMART" id="SM00448">
    <property type="entry name" value="REC"/>
    <property type="match status" value="1"/>
</dbReference>
<dbReference type="Proteomes" id="UP000278632">
    <property type="component" value="Unassembled WGS sequence"/>
</dbReference>
<dbReference type="GO" id="GO:0000156">
    <property type="term" value="F:phosphorelay response regulator activity"/>
    <property type="evidence" value="ECO:0007669"/>
    <property type="project" value="InterPro"/>
</dbReference>
<organism evidence="4 5">
    <name type="scientific">Paraeggerthella hongkongensis</name>
    <dbReference type="NCBI Taxonomy" id="230658"/>
    <lineage>
        <taxon>Bacteria</taxon>
        <taxon>Bacillati</taxon>
        <taxon>Actinomycetota</taxon>
        <taxon>Coriobacteriia</taxon>
        <taxon>Eggerthellales</taxon>
        <taxon>Eggerthellaceae</taxon>
        <taxon>Paraeggerthella</taxon>
    </lineage>
</organism>
<reference evidence="5" key="1">
    <citation type="submission" date="2018-05" db="EMBL/GenBank/DDBJ databases">
        <title>Genome Sequencing of selected type strains of the family Eggerthellaceae.</title>
        <authorList>
            <person name="Danylec N."/>
            <person name="Stoll D.A."/>
            <person name="Doetsch A."/>
            <person name="Huch M."/>
        </authorList>
    </citation>
    <scope>NUCLEOTIDE SEQUENCE [LARGE SCALE GENOMIC DNA]</scope>
    <source>
        <strain evidence="5">DSM 16106</strain>
    </source>
</reference>
<gene>
    <name evidence="4" type="ORF">DMP08_07390</name>
</gene>